<dbReference type="EMBL" id="FZNY01000001">
    <property type="protein sequence ID" value="SNR40984.1"/>
    <property type="molecule type" value="Genomic_DNA"/>
</dbReference>
<gene>
    <name evidence="1" type="ORF">SAMN06265376_101648</name>
</gene>
<accession>A0A238W3R8</accession>
<evidence type="ECO:0000313" key="2">
    <source>
        <dbReference type="Proteomes" id="UP000198379"/>
    </source>
</evidence>
<keyword evidence="2" id="KW-1185">Reference proteome</keyword>
<dbReference type="Gene3D" id="2.60.120.10">
    <property type="entry name" value="Jelly Rolls"/>
    <property type="match status" value="2"/>
</dbReference>
<dbReference type="InterPro" id="IPR014710">
    <property type="entry name" value="RmlC-like_jellyroll"/>
</dbReference>
<dbReference type="AlphaFoldDB" id="A0A238W3R8"/>
<protein>
    <submittedName>
        <fullName evidence="1">Cupin domain protein</fullName>
    </submittedName>
</protein>
<dbReference type="OrthoDB" id="4762975at2"/>
<dbReference type="CDD" id="cd06980">
    <property type="entry name" value="cupin_bxe_c0505"/>
    <property type="match status" value="1"/>
</dbReference>
<sequence length="368" mass="41268">MSTYHPNQSYAQLRLPSEDLTADMDFFIQLGFRLDKIFPADDPAVAMLSGFGIHVILDKRVTSPPAVINIITDYPDTIAQGKTELTAPNGAVIHILPRTQTLVTPSTQHHFEVRKLTDGASWVIGRAGMLYRDLIPDRLGGSIIASHIRIPNGGPVPDMVHYHTIGFQLIFCKSGWVKLVYEDQGPPFILKAGDCVTQPPEIRHRVLESSDNLEVIEIGVPAEHMTTIDHDVELPTKTYNPDRLFQGQRFCHHQLKDATWDHWRLEGFRFRESGIKEATQGDASVQVIQPIQAIKETKTISHTTDILFSFILSGSMILEVENQEIQSLTEGDAFVIPPDMKYTFKNIAEDLELLEVALPGNFKTIQHS</sequence>
<dbReference type="SUPFAM" id="SSF51182">
    <property type="entry name" value="RmlC-like cupins"/>
    <property type="match status" value="1"/>
</dbReference>
<dbReference type="PANTHER" id="PTHR43346:SF1">
    <property type="entry name" value="QUERCETIN 2,3-DIOXYGENASE-RELATED"/>
    <property type="match status" value="1"/>
</dbReference>
<dbReference type="RefSeq" id="WP_089369975.1">
    <property type="nucleotide sequence ID" value="NZ_BMEP01000002.1"/>
</dbReference>
<proteinExistence type="predicted"/>
<dbReference type="Proteomes" id="UP000198379">
    <property type="component" value="Unassembled WGS sequence"/>
</dbReference>
<organism evidence="1 2">
    <name type="scientific">Dokdonia pacifica</name>
    <dbReference type="NCBI Taxonomy" id="1627892"/>
    <lineage>
        <taxon>Bacteria</taxon>
        <taxon>Pseudomonadati</taxon>
        <taxon>Bacteroidota</taxon>
        <taxon>Flavobacteriia</taxon>
        <taxon>Flavobacteriales</taxon>
        <taxon>Flavobacteriaceae</taxon>
        <taxon>Dokdonia</taxon>
    </lineage>
</organism>
<name>A0A238W3R8_9FLAO</name>
<dbReference type="InterPro" id="IPR011051">
    <property type="entry name" value="RmlC_Cupin_sf"/>
</dbReference>
<dbReference type="PANTHER" id="PTHR43346">
    <property type="entry name" value="LIGAND BINDING DOMAIN PROTEIN, PUTATIVE (AFU_ORTHOLOGUE AFUA_6G14370)-RELATED"/>
    <property type="match status" value="1"/>
</dbReference>
<evidence type="ECO:0000313" key="1">
    <source>
        <dbReference type="EMBL" id="SNR40984.1"/>
    </source>
</evidence>
<dbReference type="InterPro" id="IPR052538">
    <property type="entry name" value="Flavonoid_dioxygenase-like"/>
</dbReference>
<reference evidence="1 2" key="1">
    <citation type="submission" date="2017-06" db="EMBL/GenBank/DDBJ databases">
        <authorList>
            <person name="Kim H.J."/>
            <person name="Triplett B.A."/>
        </authorList>
    </citation>
    <scope>NUCLEOTIDE SEQUENCE [LARGE SCALE GENOMIC DNA]</scope>
    <source>
        <strain evidence="1 2">DSM 25597</strain>
    </source>
</reference>